<dbReference type="Pfam" id="PF05656">
    <property type="entry name" value="DUF805"/>
    <property type="match status" value="1"/>
</dbReference>
<dbReference type="PANTHER" id="PTHR34980">
    <property type="entry name" value="INNER MEMBRANE PROTEIN-RELATED-RELATED"/>
    <property type="match status" value="1"/>
</dbReference>
<reference evidence="4" key="1">
    <citation type="submission" date="2017-02" db="EMBL/GenBank/DDBJ databases">
        <authorList>
            <person name="Tetz G."/>
            <person name="Tetz V."/>
        </authorList>
    </citation>
    <scope>NUCLEOTIDE SEQUENCE [LARGE SCALE GENOMIC DNA]</scope>
    <source>
        <strain evidence="4">VT16-26</strain>
    </source>
</reference>
<evidence type="ECO:0000256" key="1">
    <source>
        <dbReference type="SAM" id="MobiDB-lite"/>
    </source>
</evidence>
<evidence type="ECO:0000313" key="3">
    <source>
        <dbReference type="EMBL" id="OVE62798.1"/>
    </source>
</evidence>
<evidence type="ECO:0000313" key="4">
    <source>
        <dbReference type="Proteomes" id="UP000196355"/>
    </source>
</evidence>
<proteinExistence type="predicted"/>
<dbReference type="EMBL" id="MVAG01000039">
    <property type="protein sequence ID" value="OVE62798.1"/>
    <property type="molecule type" value="Genomic_DNA"/>
</dbReference>
<keyword evidence="2" id="KW-0472">Membrane</keyword>
<name>A0A202CGI8_9FLAO</name>
<keyword evidence="2" id="KW-1133">Transmembrane helix</keyword>
<feature type="region of interest" description="Disordered" evidence="1">
    <location>
        <begin position="105"/>
        <end position="128"/>
    </location>
</feature>
<evidence type="ECO:0000256" key="2">
    <source>
        <dbReference type="SAM" id="Phobius"/>
    </source>
</evidence>
<dbReference type="AlphaFoldDB" id="A0A202CGI8"/>
<sequence>MKTKNTMFKAPFSFEGRIRRTEYGLSYLIYLVFSVPFNLYFNMNNNEEPSGVVLIIFLLLLIPLVWFMLAQGAKRCHDRGNSGWFQIIPFYSLWMLFGNSDHGPNEYGPNPKGEGNYNSINEIGQKEY</sequence>
<dbReference type="Proteomes" id="UP000196355">
    <property type="component" value="Unassembled WGS sequence"/>
</dbReference>
<dbReference type="InterPro" id="IPR008523">
    <property type="entry name" value="DUF805"/>
</dbReference>
<keyword evidence="2" id="KW-0812">Transmembrane</keyword>
<gene>
    <name evidence="3" type="ORF">B0E34_00785</name>
</gene>
<comment type="caution">
    <text evidence="3">The sequence shown here is derived from an EMBL/GenBank/DDBJ whole genome shotgun (WGS) entry which is preliminary data.</text>
</comment>
<dbReference type="GO" id="GO:0005886">
    <property type="term" value="C:plasma membrane"/>
    <property type="evidence" value="ECO:0007669"/>
    <property type="project" value="TreeGrafter"/>
</dbReference>
<organism evidence="3 4">
    <name type="scientific">Chryseobacterium mucoviscidosis</name>
    <dbReference type="NCBI Taxonomy" id="1945581"/>
    <lineage>
        <taxon>Bacteria</taxon>
        <taxon>Pseudomonadati</taxon>
        <taxon>Bacteroidota</taxon>
        <taxon>Flavobacteriia</taxon>
        <taxon>Flavobacteriales</taxon>
        <taxon>Weeksellaceae</taxon>
        <taxon>Chryseobacterium group</taxon>
        <taxon>Chryseobacterium</taxon>
    </lineage>
</organism>
<protein>
    <recommendedName>
        <fullName evidence="5">DUF805 domain-containing protein</fullName>
    </recommendedName>
</protein>
<feature type="transmembrane region" description="Helical" evidence="2">
    <location>
        <begin position="51"/>
        <end position="69"/>
    </location>
</feature>
<feature type="transmembrane region" description="Helical" evidence="2">
    <location>
        <begin position="21"/>
        <end position="39"/>
    </location>
</feature>
<keyword evidence="4" id="KW-1185">Reference proteome</keyword>
<evidence type="ECO:0008006" key="5">
    <source>
        <dbReference type="Google" id="ProtNLM"/>
    </source>
</evidence>
<accession>A0A202CGI8</accession>
<dbReference type="PANTHER" id="PTHR34980:SF3">
    <property type="entry name" value="BLR8105 PROTEIN"/>
    <property type="match status" value="1"/>
</dbReference>